<dbReference type="SMART" id="SM01321">
    <property type="entry name" value="Y1_Tnp"/>
    <property type="match status" value="1"/>
</dbReference>
<evidence type="ECO:0000259" key="1">
    <source>
        <dbReference type="SMART" id="SM01321"/>
    </source>
</evidence>
<accession>A0A0R2WQQ3</accession>
<protein>
    <recommendedName>
        <fullName evidence="1">Transposase IS200-like domain-containing protein</fullName>
    </recommendedName>
</protein>
<dbReference type="AlphaFoldDB" id="A0A0R2WQQ3"/>
<reference evidence="2 3" key="1">
    <citation type="submission" date="2015-10" db="EMBL/GenBank/DDBJ databases">
        <title>Metagenome-Assembled Genomes uncover a global brackish microbiome.</title>
        <authorList>
            <person name="Hugerth L.W."/>
            <person name="Larsson J."/>
            <person name="Alneberg J."/>
            <person name="Lindh M.V."/>
            <person name="Legrand C."/>
            <person name="Pinhassi J."/>
            <person name="Andersson A.F."/>
        </authorList>
    </citation>
    <scope>NUCLEOTIDE SEQUENCE [LARGE SCALE GENOMIC DNA]</scope>
    <source>
        <strain evidence="2">BACL3 MAG-120924-bin41</strain>
    </source>
</reference>
<proteinExistence type="predicted"/>
<dbReference type="InterPro" id="IPR036515">
    <property type="entry name" value="Transposase_17_sf"/>
</dbReference>
<name>A0A0R2WQQ3_9GAMM</name>
<dbReference type="GO" id="GO:0003677">
    <property type="term" value="F:DNA binding"/>
    <property type="evidence" value="ECO:0007669"/>
    <property type="project" value="InterPro"/>
</dbReference>
<comment type="caution">
    <text evidence="2">The sequence shown here is derived from an EMBL/GenBank/DDBJ whole genome shotgun (WGS) entry which is preliminary data.</text>
</comment>
<dbReference type="GO" id="GO:0006313">
    <property type="term" value="P:DNA transposition"/>
    <property type="evidence" value="ECO:0007669"/>
    <property type="project" value="InterPro"/>
</dbReference>
<dbReference type="SUPFAM" id="SSF143422">
    <property type="entry name" value="Transposase IS200-like"/>
    <property type="match status" value="1"/>
</dbReference>
<evidence type="ECO:0000313" key="2">
    <source>
        <dbReference type="EMBL" id="KRP26111.1"/>
    </source>
</evidence>
<dbReference type="Proteomes" id="UP000052138">
    <property type="component" value="Unassembled WGS sequence"/>
</dbReference>
<sequence length="216" mass="24800">MLCGMRALTYFVEVDSASCGIQLFDDACRAYFRNRLFESIKRHSSQLHAYALLADHAWLLVSISSHWPLASLIGQVQDAYLIYFNQRFRRSSRRLRFYSALCRVEGERVVRECYRYIEQRPLKVGESELLGDIEWSSYPSNAFGHAGSGLVRHGCLESLGSDELGSLARYRSFVAQPLDPLCERYLDVALHERSNIEERNLNPAITEAFERGQSYS</sequence>
<evidence type="ECO:0000313" key="3">
    <source>
        <dbReference type="Proteomes" id="UP000052138"/>
    </source>
</evidence>
<dbReference type="GO" id="GO:0004803">
    <property type="term" value="F:transposase activity"/>
    <property type="evidence" value="ECO:0007669"/>
    <property type="project" value="InterPro"/>
</dbReference>
<gene>
    <name evidence="2" type="ORF">ABS30_10000</name>
</gene>
<organism evidence="2 3">
    <name type="scientific">OM182 bacterium BACL3 MAG-120924-bin41</name>
    <dbReference type="NCBI Taxonomy" id="1655632"/>
    <lineage>
        <taxon>Bacteria</taxon>
        <taxon>Pseudomonadati</taxon>
        <taxon>Pseudomonadota</taxon>
        <taxon>Gammaproteobacteria</taxon>
        <taxon>OMG group</taxon>
        <taxon>OM182 clade</taxon>
    </lineage>
</organism>
<dbReference type="InterPro" id="IPR002686">
    <property type="entry name" value="Transposase_17"/>
</dbReference>
<feature type="domain" description="Transposase IS200-like" evidence="1">
    <location>
        <begin position="16"/>
        <end position="120"/>
    </location>
</feature>
<dbReference type="EMBL" id="LIDJ01000443">
    <property type="protein sequence ID" value="KRP26111.1"/>
    <property type="molecule type" value="Genomic_DNA"/>
</dbReference>
<dbReference type="Gene3D" id="3.30.70.1290">
    <property type="entry name" value="Transposase IS200-like"/>
    <property type="match status" value="1"/>
</dbReference>